<accession>A0A1R2B591</accession>
<dbReference type="SMART" id="SM00268">
    <property type="entry name" value="ACTIN"/>
    <property type="match status" value="1"/>
</dbReference>
<evidence type="ECO:0000256" key="4">
    <source>
        <dbReference type="ARBA" id="ARBA00049360"/>
    </source>
</evidence>
<comment type="catalytic activity">
    <reaction evidence="4">
        <text>ATP + H2O = ADP + phosphate + H(+)</text>
        <dbReference type="Rhea" id="RHEA:13065"/>
        <dbReference type="ChEBI" id="CHEBI:15377"/>
        <dbReference type="ChEBI" id="CHEBI:15378"/>
        <dbReference type="ChEBI" id="CHEBI:30616"/>
        <dbReference type="ChEBI" id="CHEBI:43474"/>
        <dbReference type="ChEBI" id="CHEBI:456216"/>
    </reaction>
</comment>
<comment type="similarity">
    <text evidence="5">Belongs to the actin family.</text>
</comment>
<dbReference type="GO" id="GO:0005856">
    <property type="term" value="C:cytoskeleton"/>
    <property type="evidence" value="ECO:0007669"/>
    <property type="project" value="UniProtKB-SubCell"/>
</dbReference>
<protein>
    <recommendedName>
        <fullName evidence="2">Actin, cytoplasmic</fullName>
    </recommendedName>
</protein>
<dbReference type="EMBL" id="MPUH01000945">
    <property type="protein sequence ID" value="OMJ71919.1"/>
    <property type="molecule type" value="Genomic_DNA"/>
</dbReference>
<proteinExistence type="inferred from homology"/>
<dbReference type="Proteomes" id="UP000187209">
    <property type="component" value="Unassembled WGS sequence"/>
</dbReference>
<dbReference type="FunFam" id="3.90.640.10:FF:000007">
    <property type="entry name" value="Actin like 7B"/>
    <property type="match status" value="1"/>
</dbReference>
<dbReference type="InterPro" id="IPR004000">
    <property type="entry name" value="Actin"/>
</dbReference>
<sequence>MELIWHHCFANELRISPDSHPVLLTEAPLNPKSNKEKICSFFFETFQVPSIYIGIQAVLSLYSIALTTGLVLDIGDGVSHIVPTYEGYALSHAIQRLNLAGRDITKHLNILLYSSGNRLVSSSDFEICRDIKEKVCYVASDYNEELGKSSHEILMNYQLPDGSVISVGQERFKAPEIMFNPTVAGLDVDGVDVSVCKSIGQCDVDIRRSLFGSIVLSGGSTMFSNFSDRMLKEIKEKSANGVKVKVLAPKERKFSVWIGGSILGSLDSFRVLMLTRDEYYENGTSAIHRKFF</sequence>
<name>A0A1R2B591_9CILI</name>
<gene>
    <name evidence="6" type="ORF">SteCoe_29756</name>
</gene>
<keyword evidence="3" id="KW-0206">Cytoskeleton</keyword>
<evidence type="ECO:0000256" key="5">
    <source>
        <dbReference type="RuleBase" id="RU000487"/>
    </source>
</evidence>
<keyword evidence="3" id="KW-0963">Cytoplasm</keyword>
<evidence type="ECO:0000313" key="6">
    <source>
        <dbReference type="EMBL" id="OMJ71919.1"/>
    </source>
</evidence>
<comment type="caution">
    <text evidence="6">The sequence shown here is derived from an EMBL/GenBank/DDBJ whole genome shotgun (WGS) entry which is preliminary data.</text>
</comment>
<dbReference type="PROSITE" id="PS01132">
    <property type="entry name" value="ACTINS_ACT_LIKE"/>
    <property type="match status" value="1"/>
</dbReference>
<keyword evidence="7" id="KW-1185">Reference proteome</keyword>
<dbReference type="SUPFAM" id="SSF53067">
    <property type="entry name" value="Actin-like ATPase domain"/>
    <property type="match status" value="2"/>
</dbReference>
<dbReference type="InterPro" id="IPR043129">
    <property type="entry name" value="ATPase_NBD"/>
</dbReference>
<dbReference type="Pfam" id="PF00022">
    <property type="entry name" value="Actin"/>
    <property type="match status" value="1"/>
</dbReference>
<evidence type="ECO:0000256" key="1">
    <source>
        <dbReference type="ARBA" id="ARBA00004245"/>
    </source>
</evidence>
<reference evidence="6 7" key="1">
    <citation type="submission" date="2016-11" db="EMBL/GenBank/DDBJ databases">
        <title>The macronuclear genome of Stentor coeruleus: a giant cell with tiny introns.</title>
        <authorList>
            <person name="Slabodnick M."/>
            <person name="Ruby J.G."/>
            <person name="Reiff S.B."/>
            <person name="Swart E.C."/>
            <person name="Gosai S."/>
            <person name="Prabakaran S."/>
            <person name="Witkowska E."/>
            <person name="Larue G.E."/>
            <person name="Fisher S."/>
            <person name="Freeman R.M."/>
            <person name="Gunawardena J."/>
            <person name="Chu W."/>
            <person name="Stover N.A."/>
            <person name="Gregory B.D."/>
            <person name="Nowacki M."/>
            <person name="Derisi J."/>
            <person name="Roy S.W."/>
            <person name="Marshall W.F."/>
            <person name="Sood P."/>
        </authorList>
    </citation>
    <scope>NUCLEOTIDE SEQUENCE [LARGE SCALE GENOMIC DNA]</scope>
    <source>
        <strain evidence="6">WM001</strain>
    </source>
</reference>
<evidence type="ECO:0000313" key="7">
    <source>
        <dbReference type="Proteomes" id="UP000187209"/>
    </source>
</evidence>
<dbReference type="FunFam" id="3.30.420.40:FF:000050">
    <property type="entry name" value="Actin, alpha skeletal muscle"/>
    <property type="match status" value="1"/>
</dbReference>
<dbReference type="Gene3D" id="3.90.640.10">
    <property type="entry name" value="Actin, Chain A, domain 4"/>
    <property type="match status" value="1"/>
</dbReference>
<dbReference type="Gene3D" id="3.30.420.40">
    <property type="match status" value="2"/>
</dbReference>
<evidence type="ECO:0000256" key="2">
    <source>
        <dbReference type="ARBA" id="ARBA00020098"/>
    </source>
</evidence>
<dbReference type="PRINTS" id="PR00190">
    <property type="entry name" value="ACTIN"/>
</dbReference>
<dbReference type="OrthoDB" id="5132116at2759"/>
<dbReference type="AlphaFoldDB" id="A0A1R2B591"/>
<dbReference type="InterPro" id="IPR020902">
    <property type="entry name" value="Actin/actin-like_CS"/>
</dbReference>
<evidence type="ECO:0000256" key="3">
    <source>
        <dbReference type="ARBA" id="ARBA00023212"/>
    </source>
</evidence>
<organism evidence="6 7">
    <name type="scientific">Stentor coeruleus</name>
    <dbReference type="NCBI Taxonomy" id="5963"/>
    <lineage>
        <taxon>Eukaryota</taxon>
        <taxon>Sar</taxon>
        <taxon>Alveolata</taxon>
        <taxon>Ciliophora</taxon>
        <taxon>Postciliodesmatophora</taxon>
        <taxon>Heterotrichea</taxon>
        <taxon>Heterotrichida</taxon>
        <taxon>Stentoridae</taxon>
        <taxon>Stentor</taxon>
    </lineage>
</organism>
<dbReference type="PANTHER" id="PTHR11937">
    <property type="entry name" value="ACTIN"/>
    <property type="match status" value="1"/>
</dbReference>
<comment type="subcellular location">
    <subcellularLocation>
        <location evidence="1">Cytoplasm</location>
        <location evidence="1">Cytoskeleton</location>
    </subcellularLocation>
</comment>